<dbReference type="NCBIfam" id="NF002600">
    <property type="entry name" value="PRK02256.1"/>
    <property type="match status" value="1"/>
</dbReference>
<reference evidence="11 12" key="1">
    <citation type="submission" date="2021-10" db="EMBL/GenBank/DDBJ databases">
        <title>Collection of gut derived symbiotic bacterial strains cultured from healthy donors.</title>
        <authorList>
            <person name="Lin H."/>
            <person name="Littmann E."/>
            <person name="Kohout C."/>
            <person name="Pamer E.G."/>
        </authorList>
    </citation>
    <scope>NUCLEOTIDE SEQUENCE [LARGE SCALE GENOMIC DNA]</scope>
    <source>
        <strain evidence="11 12">DFI.1.165</strain>
    </source>
</reference>
<evidence type="ECO:0000256" key="9">
    <source>
        <dbReference type="RuleBase" id="RU004386"/>
    </source>
</evidence>
<comment type="caution">
    <text evidence="11">The sequence shown here is derived from an EMBL/GenBank/DDBJ whole genome shotgun (WGS) entry which is preliminary data.</text>
</comment>
<dbReference type="Gene3D" id="3.40.630.10">
    <property type="entry name" value="Zn peptidases"/>
    <property type="match status" value="1"/>
</dbReference>
<protein>
    <recommendedName>
        <fullName evidence="10">M18 family aminopeptidase</fullName>
        <ecNumber evidence="10">3.4.11.-</ecNumber>
    </recommendedName>
</protein>
<keyword evidence="12" id="KW-1185">Reference proteome</keyword>
<evidence type="ECO:0000256" key="2">
    <source>
        <dbReference type="ARBA" id="ARBA00008290"/>
    </source>
</evidence>
<comment type="cofactor">
    <cofactor evidence="1 10">
        <name>Zn(2+)</name>
        <dbReference type="ChEBI" id="CHEBI:29105"/>
    </cofactor>
</comment>
<dbReference type="PRINTS" id="PR00932">
    <property type="entry name" value="AMINO1PTASE"/>
</dbReference>
<dbReference type="EMBL" id="JAJCIS010000030">
    <property type="protein sequence ID" value="MCB7389523.1"/>
    <property type="molecule type" value="Genomic_DNA"/>
</dbReference>
<evidence type="ECO:0000256" key="7">
    <source>
        <dbReference type="ARBA" id="ARBA00022833"/>
    </source>
</evidence>
<evidence type="ECO:0000256" key="10">
    <source>
        <dbReference type="RuleBase" id="RU004387"/>
    </source>
</evidence>
<dbReference type="Pfam" id="PF02127">
    <property type="entry name" value="Peptidase_M18"/>
    <property type="match status" value="1"/>
</dbReference>
<dbReference type="InterPro" id="IPR023358">
    <property type="entry name" value="Peptidase_M18_dom2"/>
</dbReference>
<dbReference type="GO" id="GO:0004177">
    <property type="term" value="F:aminopeptidase activity"/>
    <property type="evidence" value="ECO:0007669"/>
    <property type="project" value="UniProtKB-KW"/>
</dbReference>
<keyword evidence="6 9" id="KW-0378">Hydrolase</keyword>
<dbReference type="RefSeq" id="WP_227183958.1">
    <property type="nucleotide sequence ID" value="NZ_JAJCIQ010000004.1"/>
</dbReference>
<dbReference type="PANTHER" id="PTHR28570">
    <property type="entry name" value="ASPARTYL AMINOPEPTIDASE"/>
    <property type="match status" value="1"/>
</dbReference>
<dbReference type="InterPro" id="IPR001948">
    <property type="entry name" value="Peptidase_M18"/>
</dbReference>
<organism evidence="11 12">
    <name type="scientific">Bariatricus massiliensis</name>
    <dbReference type="NCBI Taxonomy" id="1745713"/>
    <lineage>
        <taxon>Bacteria</taxon>
        <taxon>Bacillati</taxon>
        <taxon>Bacillota</taxon>
        <taxon>Clostridia</taxon>
        <taxon>Lachnospirales</taxon>
        <taxon>Lachnospiraceae</taxon>
        <taxon>Bariatricus</taxon>
    </lineage>
</organism>
<keyword evidence="4 9" id="KW-0645">Protease</keyword>
<sequence length="461" mass="50983">MDDGLYIKRNVWEQLGADEKAEVFTLGEKFKSFMDAAKTERFGVKAIIEEAKKHGFVSLEEAGALKAGRKIYCENRGKNVILAVIGEESLEEGVNVVGCHLDSPRLDIKQNPLYEGDGMALMKTHYYGLLRKYQWVALPLALYGVVITGRGEKLEIAIGDEEDDPVFYVSDILPHLGKDQNIKSLEQAVTGEDMNLIVGSLPADGKDNRFKRQVLNILNKKYGICEEDFLSAELQAVPAGKARDVGFDRSMVAAYGQDDKVCAFTALEAILNVNNNRKTAVAFFVDKEEIGNVGATGMHSRFFENVLTELLFKENEKYCDVRLGRLLTKSNVLSADVAAAMDPTHPEILERQNAAVIGHGISIVKYTGANGKEGANDANAEYLGYIRRIFHENHIVWQTAELGKCDQGGGGTIAYVMANHNMNVVDVGVPVLSMHAPYELTNKPDIYMTVKAYRSFWEEGA</sequence>
<evidence type="ECO:0000313" key="12">
    <source>
        <dbReference type="Proteomes" id="UP001299546"/>
    </source>
</evidence>
<evidence type="ECO:0000256" key="5">
    <source>
        <dbReference type="ARBA" id="ARBA00022723"/>
    </source>
</evidence>
<evidence type="ECO:0000256" key="8">
    <source>
        <dbReference type="ARBA" id="ARBA00023049"/>
    </source>
</evidence>
<dbReference type="PANTHER" id="PTHR28570:SF2">
    <property type="entry name" value="M18 FAMILY AMINOPEPTIDASE 1-RELATED"/>
    <property type="match status" value="1"/>
</dbReference>
<dbReference type="Proteomes" id="UP001299546">
    <property type="component" value="Unassembled WGS sequence"/>
</dbReference>
<comment type="similarity">
    <text evidence="2 9">Belongs to the peptidase M18 family.</text>
</comment>
<dbReference type="SUPFAM" id="SSF53187">
    <property type="entry name" value="Zn-dependent exopeptidases"/>
    <property type="match status" value="1"/>
</dbReference>
<keyword evidence="7 9" id="KW-0862">Zinc</keyword>
<gene>
    <name evidence="11" type="ORF">LIZ65_19765</name>
</gene>
<proteinExistence type="inferred from homology"/>
<evidence type="ECO:0000256" key="1">
    <source>
        <dbReference type="ARBA" id="ARBA00001947"/>
    </source>
</evidence>
<evidence type="ECO:0000256" key="4">
    <source>
        <dbReference type="ARBA" id="ARBA00022670"/>
    </source>
</evidence>
<dbReference type="EC" id="3.4.11.-" evidence="10"/>
<evidence type="ECO:0000313" key="11">
    <source>
        <dbReference type="EMBL" id="MCB7389523.1"/>
    </source>
</evidence>
<name>A0ABS8DM38_9FIRM</name>
<dbReference type="SUPFAM" id="SSF101821">
    <property type="entry name" value="Aminopeptidase/glucanase lid domain"/>
    <property type="match status" value="1"/>
</dbReference>
<accession>A0ABS8DM38</accession>
<evidence type="ECO:0000256" key="6">
    <source>
        <dbReference type="ARBA" id="ARBA00022801"/>
    </source>
</evidence>
<keyword evidence="8 9" id="KW-0482">Metalloprotease</keyword>
<keyword evidence="3 9" id="KW-0031">Aminopeptidase</keyword>
<dbReference type="Gene3D" id="2.30.250.10">
    <property type="entry name" value="Aminopeptidase i, Domain 2"/>
    <property type="match status" value="1"/>
</dbReference>
<evidence type="ECO:0000256" key="3">
    <source>
        <dbReference type="ARBA" id="ARBA00022438"/>
    </source>
</evidence>
<keyword evidence="5 9" id="KW-0479">Metal-binding</keyword>